<dbReference type="EMBL" id="SMMG02000003">
    <property type="protein sequence ID" value="KAA3481550.1"/>
    <property type="molecule type" value="Genomic_DNA"/>
</dbReference>
<feature type="domain" description="Retroviral polymerase SH3-like" evidence="2">
    <location>
        <begin position="209"/>
        <end position="252"/>
    </location>
</feature>
<evidence type="ECO:0000259" key="1">
    <source>
        <dbReference type="Pfam" id="PF13976"/>
    </source>
</evidence>
<dbReference type="InterPro" id="IPR025724">
    <property type="entry name" value="GAG-pre-integrase_dom"/>
</dbReference>
<dbReference type="InterPro" id="IPR057670">
    <property type="entry name" value="SH3_retrovirus"/>
</dbReference>
<dbReference type="Pfam" id="PF25597">
    <property type="entry name" value="SH3_retrovirus"/>
    <property type="match status" value="1"/>
</dbReference>
<dbReference type="Proteomes" id="UP000325315">
    <property type="component" value="Unassembled WGS sequence"/>
</dbReference>
<name>A0A5B6WIR0_9ROSI</name>
<dbReference type="OrthoDB" id="1000646at2759"/>
<gene>
    <name evidence="3" type="ORF">EPI10_021909</name>
</gene>
<dbReference type="Pfam" id="PF13976">
    <property type="entry name" value="gag_pre-integrs"/>
    <property type="match status" value="1"/>
</dbReference>
<reference evidence="4" key="1">
    <citation type="journal article" date="2019" name="Plant Biotechnol. J.">
        <title>Genome sequencing of the Australian wild diploid species Gossypium australe highlights disease resistance and delayed gland morphogenesis.</title>
        <authorList>
            <person name="Cai Y."/>
            <person name="Cai X."/>
            <person name="Wang Q."/>
            <person name="Wang P."/>
            <person name="Zhang Y."/>
            <person name="Cai C."/>
            <person name="Xu Y."/>
            <person name="Wang K."/>
            <person name="Zhou Z."/>
            <person name="Wang C."/>
            <person name="Geng S."/>
            <person name="Li B."/>
            <person name="Dong Q."/>
            <person name="Hou Y."/>
            <person name="Wang H."/>
            <person name="Ai P."/>
            <person name="Liu Z."/>
            <person name="Yi F."/>
            <person name="Sun M."/>
            <person name="An G."/>
            <person name="Cheng J."/>
            <person name="Zhang Y."/>
            <person name="Shi Q."/>
            <person name="Xie Y."/>
            <person name="Shi X."/>
            <person name="Chang Y."/>
            <person name="Huang F."/>
            <person name="Chen Y."/>
            <person name="Hong S."/>
            <person name="Mi L."/>
            <person name="Sun Q."/>
            <person name="Zhang L."/>
            <person name="Zhou B."/>
            <person name="Peng R."/>
            <person name="Zhang X."/>
            <person name="Liu F."/>
        </authorList>
    </citation>
    <scope>NUCLEOTIDE SEQUENCE [LARGE SCALE GENOMIC DNA]</scope>
    <source>
        <strain evidence="4">cv. PA1801</strain>
    </source>
</reference>
<proteinExistence type="predicted"/>
<organism evidence="3 4">
    <name type="scientific">Gossypium australe</name>
    <dbReference type="NCBI Taxonomy" id="47621"/>
    <lineage>
        <taxon>Eukaryota</taxon>
        <taxon>Viridiplantae</taxon>
        <taxon>Streptophyta</taxon>
        <taxon>Embryophyta</taxon>
        <taxon>Tracheophyta</taxon>
        <taxon>Spermatophyta</taxon>
        <taxon>Magnoliopsida</taxon>
        <taxon>eudicotyledons</taxon>
        <taxon>Gunneridae</taxon>
        <taxon>Pentapetalae</taxon>
        <taxon>rosids</taxon>
        <taxon>malvids</taxon>
        <taxon>Malvales</taxon>
        <taxon>Malvaceae</taxon>
        <taxon>Malvoideae</taxon>
        <taxon>Gossypium</taxon>
    </lineage>
</organism>
<sequence>MDSIHCGSSHQFHMSSTFDQTSRDPVWYPDSGATAHMTSDSMKISSARLCNGGGKFTKDNGVFFEFIQTVVMSRIKTRQMLLCGSELNGLYQFDTVKFDFTFNVVSTTRIESIQQQGSDARFDRWHRRLDHPSHSIIGSVLNACNIRISRRKSYSLCNACELGKGHKLPFGSFDSVHSAPLELVVADLGVKLKTTSNRWSGEFGYFDLLQYRSAACTFLGYAFNHKGYKCVDRSGRVYISRHVQSDENVFLFAQVTTSITDNESGHYTRAITTLPMFKVPAAKSLAQSTTVSSSANDVSVLGSSSNGVLGSTSVSPVSTLVPQGPTSLNCHPMMTRSKMGIYKPKAYMVIVSNVEPSTIHEAMAIPFWKQAINDELQASI</sequence>
<evidence type="ECO:0000313" key="3">
    <source>
        <dbReference type="EMBL" id="KAA3481550.1"/>
    </source>
</evidence>
<feature type="domain" description="GAG-pre-integrase" evidence="1">
    <location>
        <begin position="115"/>
        <end position="164"/>
    </location>
</feature>
<evidence type="ECO:0000259" key="2">
    <source>
        <dbReference type="Pfam" id="PF25597"/>
    </source>
</evidence>
<accession>A0A5B6WIR0</accession>
<protein>
    <submittedName>
        <fullName evidence="3">Retrovirus-related Pol polyprotein from transposon TNT 1-94</fullName>
    </submittedName>
</protein>
<keyword evidence="4" id="KW-1185">Reference proteome</keyword>
<comment type="caution">
    <text evidence="3">The sequence shown here is derived from an EMBL/GenBank/DDBJ whole genome shotgun (WGS) entry which is preliminary data.</text>
</comment>
<dbReference type="AlphaFoldDB" id="A0A5B6WIR0"/>
<evidence type="ECO:0000313" key="4">
    <source>
        <dbReference type="Proteomes" id="UP000325315"/>
    </source>
</evidence>